<dbReference type="InterPro" id="IPR035919">
    <property type="entry name" value="EAL_sf"/>
</dbReference>
<accession>A0ABU3Q9U8</accession>
<comment type="caution">
    <text evidence="5">The sequence shown here is derived from an EMBL/GenBank/DDBJ whole genome shotgun (WGS) entry which is preliminary data.</text>
</comment>
<evidence type="ECO:0000256" key="1">
    <source>
        <dbReference type="SAM" id="MobiDB-lite"/>
    </source>
</evidence>
<dbReference type="SUPFAM" id="SSF141868">
    <property type="entry name" value="EAL domain-like"/>
    <property type="match status" value="1"/>
</dbReference>
<keyword evidence="2" id="KW-1133">Transmembrane helix</keyword>
<dbReference type="Pfam" id="PF05228">
    <property type="entry name" value="CHASE4"/>
    <property type="match status" value="1"/>
</dbReference>
<protein>
    <submittedName>
        <fullName evidence="5">EAL domain-containing protein</fullName>
    </submittedName>
</protein>
<dbReference type="PROSITE" id="PS50883">
    <property type="entry name" value="EAL"/>
    <property type="match status" value="1"/>
</dbReference>
<dbReference type="SMART" id="SM00267">
    <property type="entry name" value="GGDEF"/>
    <property type="match status" value="1"/>
</dbReference>
<feature type="transmembrane region" description="Helical" evidence="2">
    <location>
        <begin position="21"/>
        <end position="42"/>
    </location>
</feature>
<dbReference type="CDD" id="cd01948">
    <property type="entry name" value="EAL"/>
    <property type="match status" value="1"/>
</dbReference>
<dbReference type="EMBL" id="JAVUPU010000007">
    <property type="protein sequence ID" value="MDT9600186.1"/>
    <property type="molecule type" value="Genomic_DNA"/>
</dbReference>
<dbReference type="Pfam" id="PF00563">
    <property type="entry name" value="EAL"/>
    <property type="match status" value="1"/>
</dbReference>
<dbReference type="InterPro" id="IPR000160">
    <property type="entry name" value="GGDEF_dom"/>
</dbReference>
<feature type="region of interest" description="Disordered" evidence="1">
    <location>
        <begin position="732"/>
        <end position="754"/>
    </location>
</feature>
<feature type="transmembrane region" description="Helical" evidence="2">
    <location>
        <begin position="274"/>
        <end position="294"/>
    </location>
</feature>
<evidence type="ECO:0000259" key="4">
    <source>
        <dbReference type="PROSITE" id="PS50887"/>
    </source>
</evidence>
<dbReference type="SMART" id="SM00052">
    <property type="entry name" value="EAL"/>
    <property type="match status" value="1"/>
</dbReference>
<dbReference type="InterPro" id="IPR001633">
    <property type="entry name" value="EAL_dom"/>
</dbReference>
<dbReference type="InterPro" id="IPR029787">
    <property type="entry name" value="Nucleotide_cyclase"/>
</dbReference>
<dbReference type="RefSeq" id="WP_315727284.1">
    <property type="nucleotide sequence ID" value="NZ_JAVUPU010000007.1"/>
</dbReference>
<feature type="domain" description="EAL" evidence="3">
    <location>
        <begin position="487"/>
        <end position="737"/>
    </location>
</feature>
<proteinExistence type="predicted"/>
<keyword evidence="2" id="KW-0812">Transmembrane</keyword>
<dbReference type="InterPro" id="IPR043128">
    <property type="entry name" value="Rev_trsase/Diguanyl_cyclase"/>
</dbReference>
<dbReference type="PANTHER" id="PTHR44757:SF10">
    <property type="entry name" value="MEMBRANE PROTEIN"/>
    <property type="match status" value="1"/>
</dbReference>
<gene>
    <name evidence="5" type="ORF">RQX22_14590</name>
</gene>
<feature type="domain" description="GGDEF" evidence="4">
    <location>
        <begin position="345"/>
        <end position="478"/>
    </location>
</feature>
<dbReference type="PANTHER" id="PTHR44757">
    <property type="entry name" value="DIGUANYLATE CYCLASE DGCP"/>
    <property type="match status" value="1"/>
</dbReference>
<keyword evidence="6" id="KW-1185">Reference proteome</keyword>
<evidence type="ECO:0000313" key="6">
    <source>
        <dbReference type="Proteomes" id="UP001259572"/>
    </source>
</evidence>
<reference evidence="5 6" key="1">
    <citation type="submission" date="2023-05" db="EMBL/GenBank/DDBJ databases">
        <authorList>
            <person name="Guo Y."/>
        </authorList>
    </citation>
    <scope>NUCLEOTIDE SEQUENCE [LARGE SCALE GENOMIC DNA]</scope>
    <source>
        <strain evidence="5 6">GR2756</strain>
    </source>
</reference>
<dbReference type="Proteomes" id="UP001259572">
    <property type="component" value="Unassembled WGS sequence"/>
</dbReference>
<dbReference type="Gene3D" id="3.20.20.450">
    <property type="entry name" value="EAL domain"/>
    <property type="match status" value="1"/>
</dbReference>
<evidence type="ECO:0000256" key="2">
    <source>
        <dbReference type="SAM" id="Phobius"/>
    </source>
</evidence>
<keyword evidence="2" id="KW-0472">Membrane</keyword>
<dbReference type="CDD" id="cd01949">
    <property type="entry name" value="GGDEF"/>
    <property type="match status" value="1"/>
</dbReference>
<dbReference type="PROSITE" id="PS50887">
    <property type="entry name" value="GGDEF"/>
    <property type="match status" value="1"/>
</dbReference>
<dbReference type="InterPro" id="IPR007892">
    <property type="entry name" value="CHASE4"/>
</dbReference>
<dbReference type="NCBIfam" id="TIGR00254">
    <property type="entry name" value="GGDEF"/>
    <property type="match status" value="1"/>
</dbReference>
<sequence>MSERRKQDRRTGRRAILPGGIWTTAMAGLVGLAFAIAGLLYWSTNTADSLSLARQERLVSAILAQSVERVPHDQESVTVWDDSLIQLRKSPLDLDWLDANLGIWLHTYYGHDAAYVLDPKDRPLYAMSDGKRGKPTDFMRIRASAMPLVAELRTRLRSGAADDLPPNILTPGAADIIVADGHPAIVSVKPHVSDTGRIVQEPGAEFFHIGVRRLDGSYLAAVRNTYSIDGARFSWGDDTGAGERSHALRSRDGKLIGYFIWKPFAPGSAVFARLAPVLLAAFLVIALLVIVLLFRVTAGTRKLYESRAAAQHLAFHDPLTGLPNRSLFDDRLDHALAIYRETAEHRVALLCLDLDRFKRVNDTLGHPAGDELIREFSRRLGAIIRVTDTAARLGGDEFAIIQTEVSSFEETELLCRRIVEAASQPFMLAGTQVFVGVSIGVALAGKDGLDAAELTRKADIALYESKAHGRGRHKFFAPSMDEPIRAREAAERDLRAAIEAGDQLSVAYQPQYSAITGEIVGAEALVRWQHPERGQMPPAAFIPIAEETGLIEPLGEWVMAEACKAAKDWPIQTISINVSPVQLRNPHFGYRAIGIISDAGIDPARVELEITETALIDSATQFAVNLRLLRAFGIRIALDDFGTGYSSFSHLREFEVDRVKIDRTFVDKISVDAGGSALIRAIIDLARSTGLQTTAEGVETDEQKSFLQDIGCNELQGFFMAYPMPASEIGKLLEGKSSPGRDDAAESPKRTAVG</sequence>
<name>A0ABU3Q9U8_9SPHN</name>
<dbReference type="InterPro" id="IPR052155">
    <property type="entry name" value="Biofilm_reg_signaling"/>
</dbReference>
<evidence type="ECO:0000313" key="5">
    <source>
        <dbReference type="EMBL" id="MDT9600186.1"/>
    </source>
</evidence>
<dbReference type="Pfam" id="PF00990">
    <property type="entry name" value="GGDEF"/>
    <property type="match status" value="1"/>
</dbReference>
<evidence type="ECO:0000259" key="3">
    <source>
        <dbReference type="PROSITE" id="PS50883"/>
    </source>
</evidence>
<dbReference type="SUPFAM" id="SSF55073">
    <property type="entry name" value="Nucleotide cyclase"/>
    <property type="match status" value="1"/>
</dbReference>
<organism evidence="5 6">
    <name type="scientific">Sphingosinicella rhizophila</name>
    <dbReference type="NCBI Taxonomy" id="3050082"/>
    <lineage>
        <taxon>Bacteria</taxon>
        <taxon>Pseudomonadati</taxon>
        <taxon>Pseudomonadota</taxon>
        <taxon>Alphaproteobacteria</taxon>
        <taxon>Sphingomonadales</taxon>
        <taxon>Sphingosinicellaceae</taxon>
        <taxon>Sphingosinicella</taxon>
    </lineage>
</organism>
<dbReference type="Gene3D" id="3.30.70.270">
    <property type="match status" value="1"/>
</dbReference>